<comment type="caution">
    <text evidence="1">The sequence shown here is derived from an EMBL/GenBank/DDBJ whole genome shotgun (WGS) entry which is preliminary data.</text>
</comment>
<proteinExistence type="predicted"/>
<accession>A0A0R0B2A5</accession>
<dbReference type="AlphaFoldDB" id="A0A0R0B2A5"/>
<reference evidence="1 2" key="1">
    <citation type="journal article" date="2016" name="Front. Microbiol.">
        <title>Genome Sequence of Type Strains of Genus Stenotrophomonas.</title>
        <authorList>
            <person name="Patil P.P."/>
            <person name="Midha S."/>
            <person name="Kumar S."/>
            <person name="Patil P.B."/>
        </authorList>
    </citation>
    <scope>NUCLEOTIDE SEQUENCE [LARGE SCALE GENOMIC DNA]</scope>
    <source>
        <strain evidence="1 2">LMG 978</strain>
    </source>
</reference>
<dbReference type="Proteomes" id="UP000051757">
    <property type="component" value="Unassembled WGS sequence"/>
</dbReference>
<sequence>MNFYLVCPELEFTLEVPFSPMGREQVAKQVRRMQEEEGQGRGFECRLAAELSKLIPQLTDWDIKPPTGAQMAYATSLCAQLGIQLPAATRRSRALMQTFLAEAKALHGQRG</sequence>
<dbReference type="OrthoDB" id="5986728at2"/>
<evidence type="ECO:0000313" key="1">
    <source>
        <dbReference type="EMBL" id="KRG48426.1"/>
    </source>
</evidence>
<name>A0A0R0B2A5_9GAMM</name>
<gene>
    <name evidence="1" type="ORF">ARC23_16425</name>
</gene>
<protein>
    <submittedName>
        <fullName evidence="1">Uncharacterized protein</fullName>
    </submittedName>
</protein>
<organism evidence="1 2">
    <name type="scientific">Stenotrophomonas beteli</name>
    <dbReference type="NCBI Taxonomy" id="3384461"/>
    <lineage>
        <taxon>Bacteria</taxon>
        <taxon>Pseudomonadati</taxon>
        <taxon>Pseudomonadota</taxon>
        <taxon>Gammaproteobacteria</taxon>
        <taxon>Lysobacterales</taxon>
        <taxon>Lysobacteraceae</taxon>
        <taxon>Stenotrophomonas</taxon>
        <taxon>Stenotrophomonas maltophilia group</taxon>
    </lineage>
</organism>
<evidence type="ECO:0000313" key="2">
    <source>
        <dbReference type="Proteomes" id="UP000051757"/>
    </source>
</evidence>
<dbReference type="EMBL" id="LLXV01000057">
    <property type="protein sequence ID" value="KRG48426.1"/>
    <property type="molecule type" value="Genomic_DNA"/>
</dbReference>
<keyword evidence="2" id="KW-1185">Reference proteome</keyword>